<reference evidence="1 2" key="1">
    <citation type="journal article" date="2018" name="Sci. Data">
        <title>The draft genome sequence of cork oak.</title>
        <authorList>
            <person name="Ramos A.M."/>
            <person name="Usie A."/>
            <person name="Barbosa P."/>
            <person name="Barros P.M."/>
            <person name="Capote T."/>
            <person name="Chaves I."/>
            <person name="Simoes F."/>
            <person name="Abreu I."/>
            <person name="Carrasquinho I."/>
            <person name="Faro C."/>
            <person name="Guimaraes J.B."/>
            <person name="Mendonca D."/>
            <person name="Nobrega F."/>
            <person name="Rodrigues L."/>
            <person name="Saibo N.J.M."/>
            <person name="Varela M.C."/>
            <person name="Egas C."/>
            <person name="Matos J."/>
            <person name="Miguel C.M."/>
            <person name="Oliveira M.M."/>
            <person name="Ricardo C.P."/>
            <person name="Goncalves S."/>
        </authorList>
    </citation>
    <scope>NUCLEOTIDE SEQUENCE [LARGE SCALE GENOMIC DNA]</scope>
    <source>
        <strain evidence="2">cv. HL8</strain>
    </source>
</reference>
<dbReference type="EMBL" id="PKMF04000204">
    <property type="protein sequence ID" value="KAK7843424.1"/>
    <property type="molecule type" value="Genomic_DNA"/>
</dbReference>
<proteinExistence type="predicted"/>
<comment type="caution">
    <text evidence="1">The sequence shown here is derived from an EMBL/GenBank/DDBJ whole genome shotgun (WGS) entry which is preliminary data.</text>
</comment>
<dbReference type="AlphaFoldDB" id="A0AAW0KXX4"/>
<evidence type="ECO:0000313" key="2">
    <source>
        <dbReference type="Proteomes" id="UP000237347"/>
    </source>
</evidence>
<evidence type="ECO:0000313" key="1">
    <source>
        <dbReference type="EMBL" id="KAK7843424.1"/>
    </source>
</evidence>
<dbReference type="Proteomes" id="UP000237347">
    <property type="component" value="Unassembled WGS sequence"/>
</dbReference>
<organism evidence="1 2">
    <name type="scientific">Quercus suber</name>
    <name type="common">Cork oak</name>
    <dbReference type="NCBI Taxonomy" id="58331"/>
    <lineage>
        <taxon>Eukaryota</taxon>
        <taxon>Viridiplantae</taxon>
        <taxon>Streptophyta</taxon>
        <taxon>Embryophyta</taxon>
        <taxon>Tracheophyta</taxon>
        <taxon>Spermatophyta</taxon>
        <taxon>Magnoliopsida</taxon>
        <taxon>eudicotyledons</taxon>
        <taxon>Gunneridae</taxon>
        <taxon>Pentapetalae</taxon>
        <taxon>rosids</taxon>
        <taxon>fabids</taxon>
        <taxon>Fagales</taxon>
        <taxon>Fagaceae</taxon>
        <taxon>Quercus</taxon>
    </lineage>
</organism>
<gene>
    <name evidence="1" type="ORF">CFP56_012578</name>
</gene>
<name>A0AAW0KXX4_QUESU</name>
<keyword evidence="2" id="KW-1185">Reference proteome</keyword>
<sequence length="84" mass="9150">MELDSVCIRTQSNPEPQCHKPNLGQEPLLGQCVQLHDQKATTGDGLIPNRVPRKAKLAVAFGLIDTYRLIAFPSVSPIATAGRR</sequence>
<accession>A0AAW0KXX4</accession>
<protein>
    <submittedName>
        <fullName evidence="1">Uncharacterized protein</fullName>
    </submittedName>
</protein>